<feature type="domain" description="DOMON" evidence="9">
    <location>
        <begin position="573"/>
        <end position="686"/>
    </location>
</feature>
<evidence type="ECO:0000256" key="3">
    <source>
        <dbReference type="ARBA" id="ARBA00022692"/>
    </source>
</evidence>
<evidence type="ECO:0000256" key="7">
    <source>
        <dbReference type="SAM" id="MobiDB-lite"/>
    </source>
</evidence>
<evidence type="ECO:0000313" key="10">
    <source>
        <dbReference type="EMBL" id="KAK8981269.1"/>
    </source>
</evidence>
<feature type="transmembrane region" description="Helical" evidence="8">
    <location>
        <begin position="452"/>
        <end position="476"/>
    </location>
</feature>
<dbReference type="Pfam" id="PF04526">
    <property type="entry name" value="DUF568"/>
    <property type="match status" value="1"/>
</dbReference>
<dbReference type="CDD" id="cd09629">
    <property type="entry name" value="DOMON_CIL1_like"/>
    <property type="match status" value="1"/>
</dbReference>
<keyword evidence="3 8" id="KW-0812">Transmembrane</keyword>
<dbReference type="SUPFAM" id="SSF103473">
    <property type="entry name" value="MFS general substrate transporter"/>
    <property type="match status" value="1"/>
</dbReference>
<comment type="similarity">
    <text evidence="2">Belongs to the major facilitator superfamily. Proton-dependent oligopeptide transporter (POT/PTR) (TC 2.A.17) family.</text>
</comment>
<comment type="subcellular location">
    <subcellularLocation>
        <location evidence="1">Membrane</location>
        <topology evidence="1">Multi-pass membrane protein</topology>
    </subcellularLocation>
</comment>
<evidence type="ECO:0000256" key="6">
    <source>
        <dbReference type="ARBA" id="ARBA00023136"/>
    </source>
</evidence>
<feature type="transmembrane region" description="Helical" evidence="8">
    <location>
        <begin position="338"/>
        <end position="356"/>
    </location>
</feature>
<keyword evidence="11" id="KW-1185">Reference proteome</keyword>
<feature type="region of interest" description="Disordered" evidence="7">
    <location>
        <begin position="718"/>
        <end position="738"/>
    </location>
</feature>
<evidence type="ECO:0000256" key="2">
    <source>
        <dbReference type="ARBA" id="ARBA00005982"/>
    </source>
</evidence>
<feature type="transmembrane region" description="Helical" evidence="8">
    <location>
        <begin position="602"/>
        <end position="623"/>
    </location>
</feature>
<organism evidence="10 11">
    <name type="scientific">Hibiscus sabdariffa</name>
    <name type="common">roselle</name>
    <dbReference type="NCBI Taxonomy" id="183260"/>
    <lineage>
        <taxon>Eukaryota</taxon>
        <taxon>Viridiplantae</taxon>
        <taxon>Streptophyta</taxon>
        <taxon>Embryophyta</taxon>
        <taxon>Tracheophyta</taxon>
        <taxon>Spermatophyta</taxon>
        <taxon>Magnoliopsida</taxon>
        <taxon>eudicotyledons</taxon>
        <taxon>Gunneridae</taxon>
        <taxon>Pentapetalae</taxon>
        <taxon>rosids</taxon>
        <taxon>malvids</taxon>
        <taxon>Malvales</taxon>
        <taxon>Malvaceae</taxon>
        <taxon>Malvoideae</taxon>
        <taxon>Hibiscus</taxon>
    </lineage>
</organism>
<keyword evidence="4" id="KW-0813">Transport</keyword>
<feature type="transmembrane region" description="Helical" evidence="8">
    <location>
        <begin position="293"/>
        <end position="318"/>
    </location>
</feature>
<feature type="transmembrane region" description="Helical" evidence="8">
    <location>
        <begin position="205"/>
        <end position="224"/>
    </location>
</feature>
<comment type="caution">
    <text evidence="10">The sequence shown here is derived from an EMBL/GenBank/DDBJ whole genome shotgun (WGS) entry which is preliminary data.</text>
</comment>
<feature type="transmembrane region" description="Helical" evidence="8">
    <location>
        <begin position="377"/>
        <end position="397"/>
    </location>
</feature>
<feature type="transmembrane region" description="Helical" evidence="8">
    <location>
        <begin position="172"/>
        <end position="193"/>
    </location>
</feature>
<dbReference type="Pfam" id="PF00854">
    <property type="entry name" value="PTR2"/>
    <property type="match status" value="1"/>
</dbReference>
<gene>
    <name evidence="10" type="ORF">V6N11_059944</name>
</gene>
<feature type="transmembrane region" description="Helical" evidence="8">
    <location>
        <begin position="417"/>
        <end position="440"/>
    </location>
</feature>
<dbReference type="PANTHER" id="PTHR11654">
    <property type="entry name" value="OLIGOPEPTIDE TRANSPORTER-RELATED"/>
    <property type="match status" value="1"/>
</dbReference>
<evidence type="ECO:0000256" key="1">
    <source>
        <dbReference type="ARBA" id="ARBA00004141"/>
    </source>
</evidence>
<proteinExistence type="inferred from homology"/>
<dbReference type="InterPro" id="IPR045265">
    <property type="entry name" value="AIR12_DOMON"/>
</dbReference>
<feature type="transmembrane region" description="Helical" evidence="8">
    <location>
        <begin position="63"/>
        <end position="83"/>
    </location>
</feature>
<accession>A0ABR2NYI3</accession>
<dbReference type="InterPro" id="IPR000109">
    <property type="entry name" value="POT_fam"/>
</dbReference>
<evidence type="ECO:0000256" key="5">
    <source>
        <dbReference type="ARBA" id="ARBA00022989"/>
    </source>
</evidence>
<keyword evidence="4" id="KW-0249">Electron transport</keyword>
<dbReference type="InterPro" id="IPR005018">
    <property type="entry name" value="DOMON_domain"/>
</dbReference>
<feature type="transmembrane region" description="Helical" evidence="8">
    <location>
        <begin position="528"/>
        <end position="550"/>
    </location>
</feature>
<feature type="transmembrane region" description="Helical" evidence="8">
    <location>
        <begin position="95"/>
        <end position="113"/>
    </location>
</feature>
<dbReference type="Proteomes" id="UP001396334">
    <property type="component" value="Unassembled WGS sequence"/>
</dbReference>
<evidence type="ECO:0000259" key="9">
    <source>
        <dbReference type="PROSITE" id="PS50836"/>
    </source>
</evidence>
<feature type="transmembrane region" description="Helical" evidence="8">
    <location>
        <begin position="496"/>
        <end position="516"/>
    </location>
</feature>
<evidence type="ECO:0000313" key="11">
    <source>
        <dbReference type="Proteomes" id="UP001396334"/>
    </source>
</evidence>
<name>A0ABR2NYI3_9ROSI</name>
<feature type="transmembrane region" description="Helical" evidence="8">
    <location>
        <begin position="133"/>
        <end position="152"/>
    </location>
</feature>
<dbReference type="PROSITE" id="PS50836">
    <property type="entry name" value="DOMON"/>
    <property type="match status" value="1"/>
</dbReference>
<keyword evidence="6 8" id="KW-0472">Membrane</keyword>
<keyword evidence="5 8" id="KW-1133">Transmembrane helix</keyword>
<evidence type="ECO:0000256" key="8">
    <source>
        <dbReference type="SAM" id="Phobius"/>
    </source>
</evidence>
<dbReference type="Gene3D" id="1.20.1250.20">
    <property type="entry name" value="MFS general substrate transporter like domains"/>
    <property type="match status" value="1"/>
</dbReference>
<sequence length="760" mass="83383">MVIENGEFEDWRGSKADPVRHGGVAAASIACVVEVLENMVFLSNATNFVAYFLKSMHYSAAESANMVTNFMGTSFLLTIFGGFVSDSFLTRFKTFIIFCTLELLGLILLTIQAQNSRLLPAINSNPSKTQEAILYTGLYAIAAGVGGVKAALPAHGADQLNHGNQRLISSFFNWFFFSLCFGGLIASTVMIWIEENLGWNWSFKISVVTLSVALCIFAMGFPIYRHKRPGGSPLTRIYKVFASAIGNRKMLLPEAEYAQIYGEKRNRDKLRFLNKALIGDSVTATDVEETKTFLGLLPIFASTIMMNCCLAQLMTFSVQQGNIMDRSLNNFIIPTQSLSVFPLFIMLASIPVYEYFIRLFRLKNNNRPRMLNMFQPLRRIGIGLALASGSMAAAAIVEAKRREAAHDGVTLSVFWLGWQYLLLGVSDMLTLGGMLEFFYSEAPDSMRSMSTALSWCSTSMGYFVSSVLVTICNSASGHFGKEWLGGKDLNRTRLDLFYTLLCILNFINLLNYIFWAKRAFYFTRMGSHFSHTLFLLFCLCITQISATYAAGCSSLKLTGGKKQYSNCTELPSLNSTLHFTYNATNSSLSIAFSAPPPRPDGWIAWAVNPLATGMAGSQALLAFKANGSMVVKTYNISSYSSIVEGKLSFDVWDLEAESDKDGKMTLYGSLKVAATAEKLNQVWQVGPGVVDGHPKKHDFAKANLAALGELKLVEKLSPAASSPSPSPAQSANSNSGSGLRVSEINAAFRILGLISLLVLM</sequence>
<dbReference type="InterPro" id="IPR036259">
    <property type="entry name" value="MFS_trans_sf"/>
</dbReference>
<protein>
    <recommendedName>
        <fullName evidence="9">DOMON domain-containing protein</fullName>
    </recommendedName>
</protein>
<dbReference type="EMBL" id="JBBPBN010000090">
    <property type="protein sequence ID" value="KAK8981269.1"/>
    <property type="molecule type" value="Genomic_DNA"/>
</dbReference>
<reference evidence="10 11" key="1">
    <citation type="journal article" date="2024" name="G3 (Bethesda)">
        <title>Genome assembly of Hibiscus sabdariffa L. provides insights into metabolisms of medicinal natural products.</title>
        <authorList>
            <person name="Kim T."/>
        </authorList>
    </citation>
    <scope>NUCLEOTIDE SEQUENCE [LARGE SCALE GENOMIC DNA]</scope>
    <source>
        <strain evidence="10">TK-2024</strain>
        <tissue evidence="10">Old leaves</tissue>
    </source>
</reference>
<evidence type="ECO:0000256" key="4">
    <source>
        <dbReference type="ARBA" id="ARBA00022982"/>
    </source>
</evidence>